<proteinExistence type="predicted"/>
<dbReference type="Gene3D" id="3.30.160.250">
    <property type="match status" value="1"/>
</dbReference>
<dbReference type="EMBL" id="FZMO01000509">
    <property type="protein sequence ID" value="SNQ50882.1"/>
    <property type="molecule type" value="Genomic_DNA"/>
</dbReference>
<name>A0A2I2KYY1_9ACTN</name>
<protein>
    <recommendedName>
        <fullName evidence="3">HicB-like antitoxin of toxin-antitoxin system domain-containing protein</fullName>
    </recommendedName>
</protein>
<evidence type="ECO:0000313" key="1">
    <source>
        <dbReference type="EMBL" id="SNQ50882.1"/>
    </source>
</evidence>
<accession>A0A2I2KYY1</accession>
<dbReference type="AlphaFoldDB" id="A0A2I2KYY1"/>
<sequence length="83" mass="8779">MTQSPKPDASAILTGMSRAVRVPCTVEQDEDGVWCAHAHLDRVGCNGEGDTREEALADLREAVLLVLEDSGASEELTVVLDGA</sequence>
<reference evidence="1 2" key="1">
    <citation type="submission" date="2017-06" db="EMBL/GenBank/DDBJ databases">
        <authorList>
            <person name="Kim H.J."/>
            <person name="Triplett B.A."/>
        </authorList>
    </citation>
    <scope>NUCLEOTIDE SEQUENCE [LARGE SCALE GENOMIC DNA]</scope>
    <source>
        <strain evidence="1">FRACA_ARgP5</strain>
    </source>
</reference>
<dbReference type="InterPro" id="IPR035069">
    <property type="entry name" value="TTHA1013/TTHA0281-like"/>
</dbReference>
<organism evidence="1 2">
    <name type="scientific">Frankia canadensis</name>
    <dbReference type="NCBI Taxonomy" id="1836972"/>
    <lineage>
        <taxon>Bacteria</taxon>
        <taxon>Bacillati</taxon>
        <taxon>Actinomycetota</taxon>
        <taxon>Actinomycetes</taxon>
        <taxon>Frankiales</taxon>
        <taxon>Frankiaceae</taxon>
        <taxon>Frankia</taxon>
    </lineage>
</organism>
<keyword evidence="2" id="KW-1185">Reference proteome</keyword>
<dbReference type="SUPFAM" id="SSF143100">
    <property type="entry name" value="TTHA1013/TTHA0281-like"/>
    <property type="match status" value="1"/>
</dbReference>
<evidence type="ECO:0008006" key="3">
    <source>
        <dbReference type="Google" id="ProtNLM"/>
    </source>
</evidence>
<dbReference type="Proteomes" id="UP000234331">
    <property type="component" value="Unassembled WGS sequence"/>
</dbReference>
<evidence type="ECO:0000313" key="2">
    <source>
        <dbReference type="Proteomes" id="UP000234331"/>
    </source>
</evidence>
<gene>
    <name evidence="1" type="ORF">FRACA_5570002</name>
</gene>